<dbReference type="AlphaFoldDB" id="A0A367YRK2"/>
<comment type="caution">
    <text evidence="2">The sequence shown here is derived from an EMBL/GenBank/DDBJ whole genome shotgun (WGS) entry which is preliminary data.</text>
</comment>
<accession>A0A367YRK2</accession>
<organism evidence="2 3">
    <name type="scientific">Desertihabitans brevis</name>
    <dbReference type="NCBI Taxonomy" id="2268447"/>
    <lineage>
        <taxon>Bacteria</taxon>
        <taxon>Bacillati</taxon>
        <taxon>Actinomycetota</taxon>
        <taxon>Actinomycetes</taxon>
        <taxon>Propionibacteriales</taxon>
        <taxon>Propionibacteriaceae</taxon>
        <taxon>Desertihabitans</taxon>
    </lineage>
</organism>
<feature type="transmembrane region" description="Helical" evidence="1">
    <location>
        <begin position="12"/>
        <end position="31"/>
    </location>
</feature>
<keyword evidence="3" id="KW-1185">Reference proteome</keyword>
<keyword evidence="1" id="KW-0472">Membrane</keyword>
<evidence type="ECO:0000256" key="1">
    <source>
        <dbReference type="SAM" id="Phobius"/>
    </source>
</evidence>
<evidence type="ECO:0000313" key="3">
    <source>
        <dbReference type="Proteomes" id="UP000252770"/>
    </source>
</evidence>
<dbReference type="Proteomes" id="UP000252770">
    <property type="component" value="Unassembled WGS sequence"/>
</dbReference>
<gene>
    <name evidence="2" type="ORF">DT076_17500</name>
</gene>
<evidence type="ECO:0000313" key="2">
    <source>
        <dbReference type="EMBL" id="RCK68179.1"/>
    </source>
</evidence>
<reference evidence="2 3" key="1">
    <citation type="submission" date="2018-07" db="EMBL/GenBank/DDBJ databases">
        <title>Desertimonas flava gen. nov. sp. nov.</title>
        <authorList>
            <person name="Liu S."/>
        </authorList>
    </citation>
    <scope>NUCLEOTIDE SEQUENCE [LARGE SCALE GENOMIC DNA]</scope>
    <source>
        <strain evidence="2 3">16Sb5-5</strain>
    </source>
</reference>
<protein>
    <submittedName>
        <fullName evidence="2">Uncharacterized protein</fullName>
    </submittedName>
</protein>
<dbReference type="EMBL" id="QOUI01000013">
    <property type="protein sequence ID" value="RCK68179.1"/>
    <property type="molecule type" value="Genomic_DNA"/>
</dbReference>
<proteinExistence type="predicted"/>
<keyword evidence="1" id="KW-0812">Transmembrane</keyword>
<keyword evidence="1" id="KW-1133">Transmembrane helix</keyword>
<feature type="transmembrane region" description="Helical" evidence="1">
    <location>
        <begin position="105"/>
        <end position="126"/>
    </location>
</feature>
<name>A0A367YRK2_9ACTN</name>
<sequence length="212" mass="22650">MSWYARPSWRLAGQLAADLFVLGWALLWWGVGRLVDDAVSALAAPAREGGAAARSMEESFRAAARTAGQVPGLGGELRTPFDDAAARTAELAGALGRQAIQIEQLGTLAGVLTFLLPVALLVVLWLPRRVAFARRSAAARRFVDSTADLDLFALRAMATMPLDQLARISDDPVAAWRAGDRRVIEALADTSLRKEGLPLPRAGRRGADRPGA</sequence>